<evidence type="ECO:0000313" key="9">
    <source>
        <dbReference type="Proteomes" id="UP001595816"/>
    </source>
</evidence>
<comment type="caution">
    <text evidence="8">The sequence shown here is derived from an EMBL/GenBank/DDBJ whole genome shotgun (WGS) entry which is preliminary data.</text>
</comment>
<evidence type="ECO:0000256" key="5">
    <source>
        <dbReference type="SAM" id="MobiDB-lite"/>
    </source>
</evidence>
<proteinExistence type="predicted"/>
<dbReference type="Gene3D" id="1.10.287.1260">
    <property type="match status" value="1"/>
</dbReference>
<feature type="region of interest" description="Disordered" evidence="5">
    <location>
        <begin position="354"/>
        <end position="388"/>
    </location>
</feature>
<feature type="domain" description="Mechanosensitive ion channel MscS" evidence="7">
    <location>
        <begin position="171"/>
        <end position="237"/>
    </location>
</feature>
<evidence type="ECO:0000256" key="4">
    <source>
        <dbReference type="ARBA" id="ARBA00023136"/>
    </source>
</evidence>
<dbReference type="RefSeq" id="WP_253761853.1">
    <property type="nucleotide sequence ID" value="NZ_JAMZDZ010000001.1"/>
</dbReference>
<dbReference type="InterPro" id="IPR010920">
    <property type="entry name" value="LSM_dom_sf"/>
</dbReference>
<comment type="subcellular location">
    <subcellularLocation>
        <location evidence="1">Membrane</location>
    </subcellularLocation>
</comment>
<name>A0ABV8LU54_9ACTN</name>
<organism evidence="8 9">
    <name type="scientific">Hamadaea flava</name>
    <dbReference type="NCBI Taxonomy" id="1742688"/>
    <lineage>
        <taxon>Bacteria</taxon>
        <taxon>Bacillati</taxon>
        <taxon>Actinomycetota</taxon>
        <taxon>Actinomycetes</taxon>
        <taxon>Micromonosporales</taxon>
        <taxon>Micromonosporaceae</taxon>
        <taxon>Hamadaea</taxon>
    </lineage>
</organism>
<dbReference type="SUPFAM" id="SSF50182">
    <property type="entry name" value="Sm-like ribonucleoproteins"/>
    <property type="match status" value="1"/>
</dbReference>
<dbReference type="InterPro" id="IPR006685">
    <property type="entry name" value="MscS_channel_2nd"/>
</dbReference>
<feature type="transmembrane region" description="Helical" evidence="6">
    <location>
        <begin position="149"/>
        <end position="168"/>
    </location>
</feature>
<dbReference type="PANTHER" id="PTHR30566">
    <property type="entry name" value="YNAI-RELATED MECHANOSENSITIVE ION CHANNEL"/>
    <property type="match status" value="1"/>
</dbReference>
<dbReference type="InterPro" id="IPR023408">
    <property type="entry name" value="MscS_beta-dom_sf"/>
</dbReference>
<feature type="transmembrane region" description="Helical" evidence="6">
    <location>
        <begin position="72"/>
        <end position="95"/>
    </location>
</feature>
<gene>
    <name evidence="8" type="ORF">ACFOZ4_25325</name>
</gene>
<keyword evidence="2 6" id="KW-0812">Transmembrane</keyword>
<dbReference type="Gene3D" id="2.30.30.60">
    <property type="match status" value="1"/>
</dbReference>
<keyword evidence="9" id="KW-1185">Reference proteome</keyword>
<evidence type="ECO:0000259" key="7">
    <source>
        <dbReference type="Pfam" id="PF00924"/>
    </source>
</evidence>
<evidence type="ECO:0000256" key="6">
    <source>
        <dbReference type="SAM" id="Phobius"/>
    </source>
</evidence>
<evidence type="ECO:0000256" key="2">
    <source>
        <dbReference type="ARBA" id="ARBA00022692"/>
    </source>
</evidence>
<keyword evidence="4 6" id="KW-0472">Membrane</keyword>
<dbReference type="PANTHER" id="PTHR30566:SF25">
    <property type="entry name" value="INNER MEMBRANE PROTEIN"/>
    <property type="match status" value="1"/>
</dbReference>
<feature type="transmembrane region" description="Helical" evidence="6">
    <location>
        <begin position="122"/>
        <end position="143"/>
    </location>
</feature>
<protein>
    <submittedName>
        <fullName evidence="8">Mechanosensitive ion channel family protein</fullName>
    </submittedName>
</protein>
<accession>A0ABV8LU54</accession>
<evidence type="ECO:0000256" key="1">
    <source>
        <dbReference type="ARBA" id="ARBA00004370"/>
    </source>
</evidence>
<feature type="transmembrane region" description="Helical" evidence="6">
    <location>
        <begin position="6"/>
        <end position="25"/>
    </location>
</feature>
<dbReference type="Pfam" id="PF00924">
    <property type="entry name" value="MS_channel_2nd"/>
    <property type="match status" value="1"/>
</dbReference>
<feature type="transmembrane region" description="Helical" evidence="6">
    <location>
        <begin position="46"/>
        <end position="66"/>
    </location>
</feature>
<evidence type="ECO:0000313" key="8">
    <source>
        <dbReference type="EMBL" id="MFC4133947.1"/>
    </source>
</evidence>
<dbReference type="EMBL" id="JBHSAY010000015">
    <property type="protein sequence ID" value="MFC4133947.1"/>
    <property type="molecule type" value="Genomic_DNA"/>
</dbReference>
<evidence type="ECO:0000256" key="3">
    <source>
        <dbReference type="ARBA" id="ARBA00022989"/>
    </source>
</evidence>
<sequence length="411" mass="45301">MPLWIAALSAAVAALIVVEIIHRTIVRAGRRSPIMAELADHAHRAFQVFAVIFAVRAVVLVSRQSFELKHGVLHAMGIALIVAAAWLVAMVLLALEDAAEARYRIDVPDNRAARRIRTQIVVVRRVTIAAIVLLAVGVVLMTFPAVRTIGASLLASAGIIGIIAALAAQSVLGNVIAGLQLAFSEAIRIDDVIVVENEWARVEEITLSHVVLQIWDDRRLVMPTSYFTTKPFQNWTRTRSEILGSVEFDVDWAVHVQPIRDELRRLLETSDLWDGRVCVLQVTDAIEGRVRLRALCSARDAPSLWDLRCLVREHLVSWIRDQQPSAFARTRTEAAWIDARREWAWVAATPAIVPTVPPEPAPEEDARVFSGSPDGEARGQAFGGPEAPLHDIVLHEQAALDEVDDDPPESL</sequence>
<reference evidence="9" key="1">
    <citation type="journal article" date="2019" name="Int. J. Syst. Evol. Microbiol.">
        <title>The Global Catalogue of Microorganisms (GCM) 10K type strain sequencing project: providing services to taxonomists for standard genome sequencing and annotation.</title>
        <authorList>
            <consortium name="The Broad Institute Genomics Platform"/>
            <consortium name="The Broad Institute Genome Sequencing Center for Infectious Disease"/>
            <person name="Wu L."/>
            <person name="Ma J."/>
        </authorList>
    </citation>
    <scope>NUCLEOTIDE SEQUENCE [LARGE SCALE GENOMIC DNA]</scope>
    <source>
        <strain evidence="9">CGMCC 4.7289</strain>
    </source>
</reference>
<keyword evidence="3 6" id="KW-1133">Transmembrane helix</keyword>
<dbReference type="Proteomes" id="UP001595816">
    <property type="component" value="Unassembled WGS sequence"/>
</dbReference>